<dbReference type="Pfam" id="PF13632">
    <property type="entry name" value="Glyco_trans_2_3"/>
    <property type="match status" value="1"/>
</dbReference>
<evidence type="ECO:0000313" key="3">
    <source>
        <dbReference type="EMBL" id="ELZ52498.1"/>
    </source>
</evidence>
<dbReference type="PANTHER" id="PTHR16779:SF1">
    <property type="entry name" value="BETA-1,4-MANNOSYLTRANSFERASE EGH"/>
    <property type="match status" value="1"/>
</dbReference>
<feature type="transmembrane region" description="Helical" evidence="1">
    <location>
        <begin position="276"/>
        <end position="296"/>
    </location>
</feature>
<dbReference type="AlphaFoldDB" id="M0EZM7"/>
<gene>
    <name evidence="3" type="ORF">C465_01449</name>
</gene>
<dbReference type="EMBL" id="AOJM01000015">
    <property type="protein sequence ID" value="ELZ52498.1"/>
    <property type="molecule type" value="Genomic_DNA"/>
</dbReference>
<feature type="transmembrane region" description="Helical" evidence="1">
    <location>
        <begin position="246"/>
        <end position="270"/>
    </location>
</feature>
<dbReference type="InterPro" id="IPR027389">
    <property type="entry name" value="B_mannosylTrfase_Bre-3/Egh"/>
</dbReference>
<feature type="domain" description="Glycosyltransferase 2-like" evidence="2">
    <location>
        <begin position="94"/>
        <end position="290"/>
    </location>
</feature>
<dbReference type="SUPFAM" id="SSF53448">
    <property type="entry name" value="Nucleotide-diphospho-sugar transferases"/>
    <property type="match status" value="1"/>
</dbReference>
<evidence type="ECO:0000259" key="2">
    <source>
        <dbReference type="Pfam" id="PF13632"/>
    </source>
</evidence>
<keyword evidence="4" id="KW-1185">Reference proteome</keyword>
<dbReference type="InterPro" id="IPR001173">
    <property type="entry name" value="Glyco_trans_2-like"/>
</dbReference>
<organism evidence="3 4">
    <name type="scientific">Halorubrum distributum JCM 9100</name>
    <dbReference type="NCBI Taxonomy" id="1227467"/>
    <lineage>
        <taxon>Archaea</taxon>
        <taxon>Methanobacteriati</taxon>
        <taxon>Methanobacteriota</taxon>
        <taxon>Stenosarchaea group</taxon>
        <taxon>Halobacteria</taxon>
        <taxon>Halobacteriales</taxon>
        <taxon>Haloferacaceae</taxon>
        <taxon>Halorubrum</taxon>
        <taxon>Halorubrum distributum group</taxon>
    </lineage>
</organism>
<keyword evidence="1" id="KW-0472">Membrane</keyword>
<evidence type="ECO:0000256" key="1">
    <source>
        <dbReference type="SAM" id="Phobius"/>
    </source>
</evidence>
<dbReference type="InterPro" id="IPR029044">
    <property type="entry name" value="Nucleotide-diphossugar_trans"/>
</dbReference>
<keyword evidence="1" id="KW-1133">Transmembrane helix</keyword>
<dbReference type="Proteomes" id="UP000011526">
    <property type="component" value="Unassembled WGS sequence"/>
</dbReference>
<sequence length="352" mass="40402">MLRYGIWYTPPARRYGPRHAQVRILTVNAESVVRETVRRLPNSFDDRYVIAEEPMEVPGATVQVVPDSFECEATNKGRALEWARQSISCDREFVLYLDEDSHITEFGGFPDADIIQFNEYPRQTGSLITYLCEINRIGFQVEQRSFPRLKIPLYAWGGGLAVRTSLEKTVTWDYETVIEDTLFLWRAFKKVDRDVSFAFIPDRVSNQAPPSIQSMFRQRRRWIAGSREDNNILSLDRILMYGIRDLSWSMTGVIPVLAAVTFLPGIDIFFSEPYRIISFILLGFMYVWIMIGVLRYRPTARIAVATMVLAPITTILHSIGALWGVLSTPDTFEVTDKIDESSRSEESNAEQN</sequence>
<accession>M0EZM7</accession>
<keyword evidence="1" id="KW-0812">Transmembrane</keyword>
<protein>
    <recommendedName>
        <fullName evidence="2">Glycosyltransferase 2-like domain-containing protein</fullName>
    </recommendedName>
</protein>
<proteinExistence type="predicted"/>
<dbReference type="PANTHER" id="PTHR16779">
    <property type="entry name" value="BETA-1,4-MANNOSYLTRANSFERASE EGH"/>
    <property type="match status" value="1"/>
</dbReference>
<comment type="caution">
    <text evidence="3">The sequence shown here is derived from an EMBL/GenBank/DDBJ whole genome shotgun (WGS) entry which is preliminary data.</text>
</comment>
<reference evidence="3 4" key="1">
    <citation type="journal article" date="2014" name="PLoS Genet.">
        <title>Phylogenetically driven sequencing of extremely halophilic archaea reveals strategies for static and dynamic osmo-response.</title>
        <authorList>
            <person name="Becker E.A."/>
            <person name="Seitzer P.M."/>
            <person name="Tritt A."/>
            <person name="Larsen D."/>
            <person name="Krusor M."/>
            <person name="Yao A.I."/>
            <person name="Wu D."/>
            <person name="Madern D."/>
            <person name="Eisen J.A."/>
            <person name="Darling A.E."/>
            <person name="Facciotti M.T."/>
        </authorList>
    </citation>
    <scope>NUCLEOTIDE SEQUENCE [LARGE SCALE GENOMIC DNA]</scope>
    <source>
        <strain evidence="3 4">JCM 9100</strain>
    </source>
</reference>
<dbReference type="GO" id="GO:0019187">
    <property type="term" value="F:beta-1,4-mannosyltransferase activity"/>
    <property type="evidence" value="ECO:0007669"/>
    <property type="project" value="InterPro"/>
</dbReference>
<name>M0EZM7_9EURY</name>
<evidence type="ECO:0000313" key="4">
    <source>
        <dbReference type="Proteomes" id="UP000011526"/>
    </source>
</evidence>
<dbReference type="GO" id="GO:0005737">
    <property type="term" value="C:cytoplasm"/>
    <property type="evidence" value="ECO:0007669"/>
    <property type="project" value="TreeGrafter"/>
</dbReference>
<feature type="transmembrane region" description="Helical" evidence="1">
    <location>
        <begin position="303"/>
        <end position="326"/>
    </location>
</feature>